<dbReference type="PROSITE" id="PS51372">
    <property type="entry name" value="PRD_2"/>
    <property type="match status" value="1"/>
</dbReference>
<name>A0A0M0G8E2_SPOGL</name>
<sequence length="124" mass="14003">MDLNQLKERMDILLASSVVSTKAADITMLAFMHLHSHLKKEAIDGAEMLFTHLPTALTRIEKGEQVEAPHPALLDEVRQSPEASIAMKEIGYVQQQWKDQLPQEEIDFLLIHYTNVLQVNKGGN</sequence>
<proteinExistence type="predicted"/>
<dbReference type="AlphaFoldDB" id="A0A0M0G8E2"/>
<dbReference type="Proteomes" id="UP000037109">
    <property type="component" value="Unassembled WGS sequence"/>
</dbReference>
<keyword evidence="3" id="KW-1185">Reference proteome</keyword>
<dbReference type="GO" id="GO:0006355">
    <property type="term" value="P:regulation of DNA-templated transcription"/>
    <property type="evidence" value="ECO:0007669"/>
    <property type="project" value="InterPro"/>
</dbReference>
<dbReference type="PATRIC" id="fig|1459.3.peg.953"/>
<reference evidence="3" key="1">
    <citation type="submission" date="2015-07" db="EMBL/GenBank/DDBJ databases">
        <title>Fjat-10036 dsm4.</title>
        <authorList>
            <person name="Liu B."/>
            <person name="Wang J."/>
            <person name="Zhu Y."/>
            <person name="Liu G."/>
            <person name="Chen Q."/>
            <person name="Chen Z."/>
            <person name="Lan J."/>
            <person name="Che J."/>
            <person name="Ge C."/>
            <person name="Shi H."/>
            <person name="Pan Z."/>
            <person name="Liu X."/>
        </authorList>
    </citation>
    <scope>NUCLEOTIDE SEQUENCE [LARGE SCALE GENOMIC DNA]</scope>
    <source>
        <strain evidence="3">DSM 4</strain>
    </source>
</reference>
<dbReference type="STRING" id="1459.AF332_04585"/>
<dbReference type="OrthoDB" id="3192572at2"/>
<dbReference type="InterPro" id="IPR011608">
    <property type="entry name" value="PRD"/>
</dbReference>
<dbReference type="Gene3D" id="1.10.1790.10">
    <property type="entry name" value="PRD domain"/>
    <property type="match status" value="1"/>
</dbReference>
<feature type="domain" description="PRD" evidence="1">
    <location>
        <begin position="14"/>
        <end position="123"/>
    </location>
</feature>
<dbReference type="RefSeq" id="WP_053433522.1">
    <property type="nucleotide sequence ID" value="NZ_LGUF01000007.1"/>
</dbReference>
<organism evidence="2 3">
    <name type="scientific">Sporosarcina globispora</name>
    <name type="common">Bacillus globisporus</name>
    <dbReference type="NCBI Taxonomy" id="1459"/>
    <lineage>
        <taxon>Bacteria</taxon>
        <taxon>Bacillati</taxon>
        <taxon>Bacillota</taxon>
        <taxon>Bacilli</taxon>
        <taxon>Bacillales</taxon>
        <taxon>Caryophanaceae</taxon>
        <taxon>Sporosarcina</taxon>
    </lineage>
</organism>
<accession>A0A0M0G8E2</accession>
<dbReference type="InterPro" id="IPR036634">
    <property type="entry name" value="PRD_sf"/>
</dbReference>
<evidence type="ECO:0000259" key="1">
    <source>
        <dbReference type="PROSITE" id="PS51372"/>
    </source>
</evidence>
<dbReference type="SUPFAM" id="SSF63520">
    <property type="entry name" value="PTS-regulatory domain, PRD"/>
    <property type="match status" value="1"/>
</dbReference>
<protein>
    <recommendedName>
        <fullName evidence="1">PRD domain-containing protein</fullName>
    </recommendedName>
</protein>
<evidence type="ECO:0000313" key="2">
    <source>
        <dbReference type="EMBL" id="KON86170.1"/>
    </source>
</evidence>
<gene>
    <name evidence="2" type="ORF">AF332_04585</name>
</gene>
<evidence type="ECO:0000313" key="3">
    <source>
        <dbReference type="Proteomes" id="UP000037109"/>
    </source>
</evidence>
<comment type="caution">
    <text evidence="2">The sequence shown here is derived from an EMBL/GenBank/DDBJ whole genome shotgun (WGS) entry which is preliminary data.</text>
</comment>
<dbReference type="Pfam" id="PF00874">
    <property type="entry name" value="PRD"/>
    <property type="match status" value="1"/>
</dbReference>
<dbReference type="EMBL" id="LGUF01000007">
    <property type="protein sequence ID" value="KON86170.1"/>
    <property type="molecule type" value="Genomic_DNA"/>
</dbReference>